<accession>A0A212JIY2</accession>
<dbReference type="AlphaFoldDB" id="A0A212JIY2"/>
<organism evidence="1">
    <name type="scientific">uncultured delta proteobacterium</name>
    <dbReference type="NCBI Taxonomy" id="34034"/>
    <lineage>
        <taxon>Bacteria</taxon>
        <taxon>Deltaproteobacteria</taxon>
        <taxon>environmental samples</taxon>
    </lineage>
</organism>
<reference evidence="1" key="1">
    <citation type="submission" date="2016-04" db="EMBL/GenBank/DDBJ databases">
        <authorList>
            <person name="Evans L.H."/>
            <person name="Alamgir A."/>
            <person name="Owens N."/>
            <person name="Weber N.D."/>
            <person name="Virtaneva K."/>
            <person name="Barbian K."/>
            <person name="Babar A."/>
            <person name="Rosenke K."/>
        </authorList>
    </citation>
    <scope>NUCLEOTIDE SEQUENCE</scope>
    <source>
        <strain evidence="1">86</strain>
    </source>
</reference>
<sequence length="242" mass="26352">MSTASKTPEANCAACPFTKPTDRRCVRPEGKNPPDCPTVNMPDVADESLAVYKSAEFAKMATIASQVERAGYAREANGLHAVRPRIVELVDFAKRMGYKKLGLIFCIGLRKEAAITEKILATNGFEVTSCVCKVGCLPKSELGLTVAEQLRPKGHESMCNPAMQAEIANRAGTQLNILLGLCVGHDSLVLAHLKAPSTILAVKDRLMGHNPLAALYMYDSYYAWMHNPMFPEEPEPGFPKGE</sequence>
<protein>
    <recommendedName>
        <fullName evidence="2">Metal-binding protein</fullName>
    </recommendedName>
</protein>
<dbReference type="Pfam" id="PF08901">
    <property type="entry name" value="DUF1847"/>
    <property type="match status" value="1"/>
</dbReference>
<proteinExistence type="predicted"/>
<dbReference type="InterPro" id="IPR014997">
    <property type="entry name" value="DUF1847"/>
</dbReference>
<name>A0A212JIY2_9DELT</name>
<gene>
    <name evidence="1" type="ORF">KL86DPRO_11543</name>
</gene>
<evidence type="ECO:0008006" key="2">
    <source>
        <dbReference type="Google" id="ProtNLM"/>
    </source>
</evidence>
<evidence type="ECO:0000313" key="1">
    <source>
        <dbReference type="EMBL" id="SBV99225.1"/>
    </source>
</evidence>
<dbReference type="EMBL" id="FLUQ01000001">
    <property type="protein sequence ID" value="SBV99225.1"/>
    <property type="molecule type" value="Genomic_DNA"/>
</dbReference>